<evidence type="ECO:0000313" key="3">
    <source>
        <dbReference type="Proteomes" id="UP000467841"/>
    </source>
</evidence>
<keyword evidence="3" id="KW-1185">Reference proteome</keyword>
<feature type="compositionally biased region" description="Low complexity" evidence="1">
    <location>
        <begin position="54"/>
        <end position="65"/>
    </location>
</feature>
<protein>
    <submittedName>
        <fullName evidence="2">Uncharacterized protein</fullName>
    </submittedName>
</protein>
<comment type="caution">
    <text evidence="2">The sequence shown here is derived from an EMBL/GenBank/DDBJ whole genome shotgun (WGS) entry which is preliminary data.</text>
</comment>
<name>A0A6D2IUY6_9BRAS</name>
<feature type="compositionally biased region" description="Basic and acidic residues" evidence="1">
    <location>
        <begin position="1"/>
        <end position="14"/>
    </location>
</feature>
<accession>A0A6D2IUY6</accession>
<dbReference type="EMBL" id="CACVBM020001074">
    <property type="protein sequence ID" value="CAA7028765.1"/>
    <property type="molecule type" value="Genomic_DNA"/>
</dbReference>
<evidence type="ECO:0000256" key="1">
    <source>
        <dbReference type="SAM" id="MobiDB-lite"/>
    </source>
</evidence>
<evidence type="ECO:0000313" key="2">
    <source>
        <dbReference type="EMBL" id="CAA7028765.1"/>
    </source>
</evidence>
<dbReference type="Proteomes" id="UP000467841">
    <property type="component" value="Unassembled WGS sequence"/>
</dbReference>
<feature type="compositionally biased region" description="Polar residues" evidence="1">
    <location>
        <begin position="32"/>
        <end position="43"/>
    </location>
</feature>
<dbReference type="AlphaFoldDB" id="A0A6D2IUY6"/>
<reference evidence="2" key="1">
    <citation type="submission" date="2020-01" db="EMBL/GenBank/DDBJ databases">
        <authorList>
            <person name="Mishra B."/>
        </authorList>
    </citation>
    <scope>NUCLEOTIDE SEQUENCE [LARGE SCALE GENOMIC DNA]</scope>
</reference>
<proteinExistence type="predicted"/>
<sequence length="90" mass="9245">MNSKLIETKEEAKRRASLMARASAASGDRTEPSTLLHATTPSDRSLKIDGAFDGASGRSAAAPTAADDRDGNPGGANANAYILSHLLSCS</sequence>
<gene>
    <name evidence="2" type="ORF">MERR_LOCUS16000</name>
</gene>
<feature type="region of interest" description="Disordered" evidence="1">
    <location>
        <begin position="1"/>
        <end position="77"/>
    </location>
</feature>
<organism evidence="2 3">
    <name type="scientific">Microthlaspi erraticum</name>
    <dbReference type="NCBI Taxonomy" id="1685480"/>
    <lineage>
        <taxon>Eukaryota</taxon>
        <taxon>Viridiplantae</taxon>
        <taxon>Streptophyta</taxon>
        <taxon>Embryophyta</taxon>
        <taxon>Tracheophyta</taxon>
        <taxon>Spermatophyta</taxon>
        <taxon>Magnoliopsida</taxon>
        <taxon>eudicotyledons</taxon>
        <taxon>Gunneridae</taxon>
        <taxon>Pentapetalae</taxon>
        <taxon>rosids</taxon>
        <taxon>malvids</taxon>
        <taxon>Brassicales</taxon>
        <taxon>Brassicaceae</taxon>
        <taxon>Coluteocarpeae</taxon>
        <taxon>Microthlaspi</taxon>
    </lineage>
</organism>
<feature type="compositionally biased region" description="Low complexity" evidence="1">
    <location>
        <begin position="17"/>
        <end position="26"/>
    </location>
</feature>